<reference evidence="3 4" key="1">
    <citation type="submission" date="2016-03" db="EMBL/GenBank/DDBJ databases">
        <title>EvidentialGene: Evidence-directed Construction of Genes on Genomes.</title>
        <authorList>
            <person name="Gilbert D.G."/>
            <person name="Choi J.-H."/>
            <person name="Mockaitis K."/>
            <person name="Colbourne J."/>
            <person name="Pfrender M."/>
        </authorList>
    </citation>
    <scope>NUCLEOTIDE SEQUENCE [LARGE SCALE GENOMIC DNA]</scope>
    <source>
        <strain evidence="3 4">Xinb3</strain>
        <tissue evidence="3">Complete organism</tissue>
    </source>
</reference>
<feature type="domain" description="Apple" evidence="2">
    <location>
        <begin position="133"/>
        <end position="175"/>
    </location>
</feature>
<evidence type="ECO:0000313" key="3">
    <source>
        <dbReference type="EMBL" id="KZS19780.1"/>
    </source>
</evidence>
<dbReference type="OrthoDB" id="568194at2759"/>
<dbReference type="Gene3D" id="3.50.4.10">
    <property type="entry name" value="Hepatocyte Growth Factor"/>
    <property type="match status" value="2"/>
</dbReference>
<dbReference type="EMBL" id="LRGB01000311">
    <property type="protein sequence ID" value="KZS19780.1"/>
    <property type="molecule type" value="Genomic_DNA"/>
</dbReference>
<dbReference type="Proteomes" id="UP000076858">
    <property type="component" value="Unassembled WGS sequence"/>
</dbReference>
<organism evidence="3 4">
    <name type="scientific">Daphnia magna</name>
    <dbReference type="NCBI Taxonomy" id="35525"/>
    <lineage>
        <taxon>Eukaryota</taxon>
        <taxon>Metazoa</taxon>
        <taxon>Ecdysozoa</taxon>
        <taxon>Arthropoda</taxon>
        <taxon>Crustacea</taxon>
        <taxon>Branchiopoda</taxon>
        <taxon>Diplostraca</taxon>
        <taxon>Cladocera</taxon>
        <taxon>Anomopoda</taxon>
        <taxon>Daphniidae</taxon>
        <taxon>Daphnia</taxon>
    </lineage>
</organism>
<dbReference type="InterPro" id="IPR003609">
    <property type="entry name" value="Pan_app"/>
</dbReference>
<feature type="signal peptide" evidence="1">
    <location>
        <begin position="1"/>
        <end position="28"/>
    </location>
</feature>
<dbReference type="STRING" id="35525.A0A162QLH9"/>
<evidence type="ECO:0000313" key="4">
    <source>
        <dbReference type="Proteomes" id="UP000076858"/>
    </source>
</evidence>
<dbReference type="Pfam" id="PF14295">
    <property type="entry name" value="PAN_4"/>
    <property type="match status" value="2"/>
</dbReference>
<sequence length="199" mass="21631">MRSLHASKCSLYWATVFLVMLDVNNVRALDWNGAGTDTRWALQCDFIGRDMKNQLSTGDQCGSLCKANPPCSHFTWTNFQGGTCWMKSGLVSEFDSVSKTTDGAVCGFLKSTTGLPSNAWNDVGSLKWALNCDFLGRDLAAVASSPETCGPTCQSNPQCSHFVWTNYQRGTCWLKKGGASECDAVVKLDSGAVCGFMKY</sequence>
<feature type="chain" id="PRO_5007838658" description="Apple domain-containing protein" evidence="1">
    <location>
        <begin position="29"/>
        <end position="199"/>
    </location>
</feature>
<evidence type="ECO:0000259" key="2">
    <source>
        <dbReference type="Pfam" id="PF14295"/>
    </source>
</evidence>
<proteinExistence type="predicted"/>
<feature type="domain" description="Apple" evidence="2">
    <location>
        <begin position="45"/>
        <end position="87"/>
    </location>
</feature>
<accession>A0A162QLH9</accession>
<dbReference type="AlphaFoldDB" id="A0A162QLH9"/>
<protein>
    <recommendedName>
        <fullName evidence="2">Apple domain-containing protein</fullName>
    </recommendedName>
</protein>
<keyword evidence="1" id="KW-0732">Signal</keyword>
<comment type="caution">
    <text evidence="3">The sequence shown here is derived from an EMBL/GenBank/DDBJ whole genome shotgun (WGS) entry which is preliminary data.</text>
</comment>
<keyword evidence="4" id="KW-1185">Reference proteome</keyword>
<name>A0A162QLH9_9CRUS</name>
<evidence type="ECO:0000256" key="1">
    <source>
        <dbReference type="SAM" id="SignalP"/>
    </source>
</evidence>
<gene>
    <name evidence="3" type="ORF">APZ42_013567</name>
</gene>